<accession>A0A9X3PET3</accession>
<reference evidence="2" key="1">
    <citation type="submission" date="2022-12" db="EMBL/GenBank/DDBJ databases">
        <title>Gycomyces niveus sp.nov.,a novel actinomycete isolated from soil in Shouguan.</title>
        <authorList>
            <person name="Yang X."/>
        </authorList>
    </citation>
    <scope>NUCLEOTIDE SEQUENCE</scope>
    <source>
        <strain evidence="2">NEAU-A15</strain>
    </source>
</reference>
<name>A0A9X3PET3_9ACTN</name>
<protein>
    <submittedName>
        <fullName evidence="2">Uncharacterized protein</fullName>
    </submittedName>
</protein>
<evidence type="ECO:0000256" key="1">
    <source>
        <dbReference type="SAM" id="Phobius"/>
    </source>
</evidence>
<keyword evidence="1" id="KW-0812">Transmembrane</keyword>
<comment type="caution">
    <text evidence="2">The sequence shown here is derived from an EMBL/GenBank/DDBJ whole genome shotgun (WGS) entry which is preliminary data.</text>
</comment>
<evidence type="ECO:0000313" key="3">
    <source>
        <dbReference type="Proteomes" id="UP001146067"/>
    </source>
</evidence>
<keyword evidence="3" id="KW-1185">Reference proteome</keyword>
<dbReference type="EMBL" id="JAPZVP010000022">
    <property type="protein sequence ID" value="MDA1362387.1"/>
    <property type="molecule type" value="Genomic_DNA"/>
</dbReference>
<dbReference type="RefSeq" id="WP_270112460.1">
    <property type="nucleotide sequence ID" value="NZ_JAPZVP010000022.1"/>
</dbReference>
<evidence type="ECO:0000313" key="2">
    <source>
        <dbReference type="EMBL" id="MDA1362387.1"/>
    </source>
</evidence>
<organism evidence="2 3">
    <name type="scientific">Glycomyces luteolus</name>
    <dbReference type="NCBI Taxonomy" id="2670330"/>
    <lineage>
        <taxon>Bacteria</taxon>
        <taxon>Bacillati</taxon>
        <taxon>Actinomycetota</taxon>
        <taxon>Actinomycetes</taxon>
        <taxon>Glycomycetales</taxon>
        <taxon>Glycomycetaceae</taxon>
        <taxon>Glycomyces</taxon>
    </lineage>
</organism>
<proteinExistence type="predicted"/>
<dbReference type="Proteomes" id="UP001146067">
    <property type="component" value="Unassembled WGS sequence"/>
</dbReference>
<gene>
    <name evidence="2" type="ORF">O1R50_22370</name>
</gene>
<keyword evidence="1" id="KW-1133">Transmembrane helix</keyword>
<sequence length="83" mass="9103">MATAVVAAATGDEGSGWFGLLMLPCMPPLGFAVLNVLALREFITGEKGYRTLPMVSAPAAEYLFRRTLHHAILEALFILRRNR</sequence>
<keyword evidence="1" id="KW-0472">Membrane</keyword>
<dbReference type="AlphaFoldDB" id="A0A9X3PET3"/>
<feature type="transmembrane region" description="Helical" evidence="1">
    <location>
        <begin position="17"/>
        <end position="39"/>
    </location>
</feature>